<dbReference type="InterPro" id="IPR037693">
    <property type="entry name" value="CCDC15"/>
</dbReference>
<keyword evidence="2" id="KW-1185">Reference proteome</keyword>
<dbReference type="EMBL" id="CAJNOC010002760">
    <property type="protein sequence ID" value="CAF0950144.1"/>
    <property type="molecule type" value="Genomic_DNA"/>
</dbReference>
<gene>
    <name evidence="1" type="ORF">OXX778_LOCUS13896</name>
</gene>
<accession>A0A814D6K6</accession>
<proteinExistence type="predicted"/>
<dbReference type="AlphaFoldDB" id="A0A814D6K6"/>
<protein>
    <submittedName>
        <fullName evidence="1">Uncharacterized protein</fullName>
    </submittedName>
</protein>
<comment type="caution">
    <text evidence="1">The sequence shown here is derived from an EMBL/GenBank/DDBJ whole genome shotgun (WGS) entry which is preliminary data.</text>
</comment>
<organism evidence="1 2">
    <name type="scientific">Brachionus calyciflorus</name>
    <dbReference type="NCBI Taxonomy" id="104777"/>
    <lineage>
        <taxon>Eukaryota</taxon>
        <taxon>Metazoa</taxon>
        <taxon>Spiralia</taxon>
        <taxon>Gnathifera</taxon>
        <taxon>Rotifera</taxon>
        <taxon>Eurotatoria</taxon>
        <taxon>Monogononta</taxon>
        <taxon>Pseudotrocha</taxon>
        <taxon>Ploima</taxon>
        <taxon>Brachionidae</taxon>
        <taxon>Brachionus</taxon>
    </lineage>
</organism>
<dbReference type="Proteomes" id="UP000663879">
    <property type="component" value="Unassembled WGS sequence"/>
</dbReference>
<dbReference type="PANTHER" id="PTHR14817">
    <property type="entry name" value="COILED-COIL DOMAIN-CONTAINING PROTEIN 15"/>
    <property type="match status" value="1"/>
</dbReference>
<evidence type="ECO:0000313" key="2">
    <source>
        <dbReference type="Proteomes" id="UP000663879"/>
    </source>
</evidence>
<name>A0A814D6K6_9BILA</name>
<dbReference type="GO" id="GO:0005813">
    <property type="term" value="C:centrosome"/>
    <property type="evidence" value="ECO:0007669"/>
    <property type="project" value="TreeGrafter"/>
</dbReference>
<sequence length="369" mass="43120">MNTKLKDVKSQSSKASPKIFEKNKVIQVPFEENPFENAIKENEKIEFKQEQERLKLIDFNKKVKERIRAFKFAEQKLEEDAQLIINRKPVNTSFKKKSLDKLRSKSALDLTETPRHKLASASDENLSNFALKLIIDQDQSKKDEYKKRIKSTRKIYSNMERDRIRNDQNIKNLIEKKTSTKPIVLMNTKNSNIKIGLKSSENIKIERNKECNINPKLNYYDNSQELKNFILDENESSTSKKSLVILEKNEPLKIQDVKPIKKNLSSPGILTKSKVNSESNLDKYINNMKRILREKSVQNKLEIPPLCQCHVNNSKQGNLLLWDVDFNKCANNCLFYQNPKEYAKVLFNLLDTSLIEKYKLDKFESLITI</sequence>
<evidence type="ECO:0000313" key="1">
    <source>
        <dbReference type="EMBL" id="CAF0950144.1"/>
    </source>
</evidence>
<reference evidence="1" key="1">
    <citation type="submission" date="2021-02" db="EMBL/GenBank/DDBJ databases">
        <authorList>
            <person name="Nowell W R."/>
        </authorList>
    </citation>
    <scope>NUCLEOTIDE SEQUENCE</scope>
    <source>
        <strain evidence="1">Ploen Becks lab</strain>
    </source>
</reference>
<dbReference type="OrthoDB" id="10007210at2759"/>
<dbReference type="PANTHER" id="PTHR14817:SF2">
    <property type="entry name" value="COILED-COIL DOMAIN-CONTAINING PROTEIN 15"/>
    <property type="match status" value="1"/>
</dbReference>